<sequence length="567" mass="62528">MASERANFEIQVMKDGRWIQQSLVAEEAAAVTAAKKLLTDKKCEGARVLRNWARGDGTFDEKEIFSQTQAVRDDGPVHIVKIDEAPPKCEAPTDYYGAQSRAVTNRLFRNYMEKAYVTPTELMHNYKELKRLQDKDTLLPSAVDRVAMLQTKDGEGDSKTRREEIFKSLDEMSAKARRADGMKLPKLNGAFKDMYDHVAGLAADDEADFLAMVVLSRDLVDVRSWAGKLERLCALAAAEGDTHSLALLDGVIADVLGSNVVQEILGFQPSLAAAICAMLDLAEGTFVSDKSELGESAALLNDLFKQQKLPESRNILIDRAHRQLRSPNPLYRNDPGKERDAFIQVVGRMLGPDGPLFGADTAEALTTRYTRMLDEGGAKGVTIAIANCFNVMPDMAYGIMYLCDLAASPIGPEHSAGLAELVDYCVSILRLGDFCQRGLTPRDKMGRATAAHRSIAALTAFPAAMKDKVCAHIDAILERYLIEEQIIEKLDHHDSHLRDRAVRLVQFCAAGVLPEGKAMTRARERILTLLRQPNFDAHFVDGIADPAKAQKALRDFHVLLVRAGFGK</sequence>
<organism evidence="1">
    <name type="scientific">Magnetospirillum gryphiswaldense (strain DSM 6361 / JCM 21280 / NBRC 15271 / MSR-1)</name>
    <dbReference type="NCBI Taxonomy" id="431944"/>
    <lineage>
        <taxon>Bacteria</taxon>
        <taxon>Pseudomonadati</taxon>
        <taxon>Pseudomonadota</taxon>
        <taxon>Alphaproteobacteria</taxon>
        <taxon>Rhodospirillales</taxon>
        <taxon>Rhodospirillaceae</taxon>
        <taxon>Magnetospirillum</taxon>
    </lineage>
</organism>
<dbReference type="AlphaFoldDB" id="A3RM15"/>
<name>A3RM15_MAGGM</name>
<accession>A3RM15</accession>
<reference evidence="1" key="1">
    <citation type="journal article" date="2008" name="Appl. Microbiol. Biotechnol.">
        <title>A mutation upstream of an ATPase gene significantly increases magnetosome production in Magnetospirillum gryphiswaldense.</title>
        <authorList>
            <person name="Liu J."/>
            <person name="Ding Y."/>
            <person name="Jiang W."/>
            <person name="Tian J."/>
            <person name="Li Y."/>
            <person name="Li J."/>
        </authorList>
    </citation>
    <scope>NUCLEOTIDE SEQUENCE</scope>
    <source>
        <strain evidence="1">MSR-1</strain>
    </source>
</reference>
<dbReference type="EMBL" id="EF434725">
    <property type="protein sequence ID" value="ABN79615.1"/>
    <property type="molecule type" value="Genomic_DNA"/>
</dbReference>
<evidence type="ECO:0000313" key="1">
    <source>
        <dbReference type="EMBL" id="ABN79615.1"/>
    </source>
</evidence>
<protein>
    <submittedName>
        <fullName evidence="1">Uncharacterized protein</fullName>
    </submittedName>
</protein>
<proteinExistence type="predicted"/>